<dbReference type="AlphaFoldDB" id="A0A1F5YDT7"/>
<name>A0A1F5YDT7_9BACT</name>
<feature type="transmembrane region" description="Helical" evidence="2">
    <location>
        <begin position="35"/>
        <end position="51"/>
    </location>
</feature>
<evidence type="ECO:0000313" key="4">
    <source>
        <dbReference type="Proteomes" id="UP000176992"/>
    </source>
</evidence>
<feature type="transmembrane region" description="Helical" evidence="2">
    <location>
        <begin position="12"/>
        <end position="29"/>
    </location>
</feature>
<gene>
    <name evidence="3" type="ORF">A2Z86_05490</name>
</gene>
<evidence type="ECO:0000256" key="2">
    <source>
        <dbReference type="SAM" id="Phobius"/>
    </source>
</evidence>
<proteinExistence type="predicted"/>
<dbReference type="Proteomes" id="UP000176992">
    <property type="component" value="Unassembled WGS sequence"/>
</dbReference>
<keyword evidence="2" id="KW-1133">Transmembrane helix</keyword>
<organism evidence="3 4">
    <name type="scientific">Candidatus Glassbacteria bacterium GWA2_58_10</name>
    <dbReference type="NCBI Taxonomy" id="1817865"/>
    <lineage>
        <taxon>Bacteria</taxon>
        <taxon>Candidatus Glassiibacteriota</taxon>
    </lineage>
</organism>
<feature type="compositionally biased region" description="Basic and acidic residues" evidence="1">
    <location>
        <begin position="67"/>
        <end position="78"/>
    </location>
</feature>
<reference evidence="3 4" key="1">
    <citation type="journal article" date="2016" name="Nat. Commun.">
        <title>Thousands of microbial genomes shed light on interconnected biogeochemical processes in an aquifer system.</title>
        <authorList>
            <person name="Anantharaman K."/>
            <person name="Brown C.T."/>
            <person name="Hug L.A."/>
            <person name="Sharon I."/>
            <person name="Castelle C.J."/>
            <person name="Probst A.J."/>
            <person name="Thomas B.C."/>
            <person name="Singh A."/>
            <person name="Wilkins M.J."/>
            <person name="Karaoz U."/>
            <person name="Brodie E.L."/>
            <person name="Williams K.H."/>
            <person name="Hubbard S.S."/>
            <person name="Banfield J.F."/>
        </authorList>
    </citation>
    <scope>NUCLEOTIDE SEQUENCE [LARGE SCALE GENOMIC DNA]</scope>
</reference>
<keyword evidence="2" id="KW-0472">Membrane</keyword>
<comment type="caution">
    <text evidence="3">The sequence shown here is derived from an EMBL/GenBank/DDBJ whole genome shotgun (WGS) entry which is preliminary data.</text>
</comment>
<keyword evidence="2" id="KW-0812">Transmembrane</keyword>
<evidence type="ECO:0000256" key="1">
    <source>
        <dbReference type="SAM" id="MobiDB-lite"/>
    </source>
</evidence>
<sequence>MFRVKDKCTTVCLCCVGTLVVSFVGWLIWVKTNDPVTTGLAVLMMAGFFYLSPSIRMDDSSAGIRESGVKEQQGRTEGEVDSGDSRQPLIKNRAA</sequence>
<dbReference type="EMBL" id="MFIV01000183">
    <property type="protein sequence ID" value="OGF98011.1"/>
    <property type="molecule type" value="Genomic_DNA"/>
</dbReference>
<protein>
    <submittedName>
        <fullName evidence="3">Uncharacterized protein</fullName>
    </submittedName>
</protein>
<evidence type="ECO:0000313" key="3">
    <source>
        <dbReference type="EMBL" id="OGF98011.1"/>
    </source>
</evidence>
<feature type="region of interest" description="Disordered" evidence="1">
    <location>
        <begin position="60"/>
        <end position="95"/>
    </location>
</feature>
<accession>A0A1F5YDT7</accession>